<evidence type="ECO:0000313" key="1">
    <source>
        <dbReference type="EMBL" id="CAA2101786.1"/>
    </source>
</evidence>
<dbReference type="GO" id="GO:0008115">
    <property type="term" value="F:sarcosine oxidase activity"/>
    <property type="evidence" value="ECO:0007669"/>
    <property type="project" value="UniProtKB-EC"/>
</dbReference>
<dbReference type="EMBL" id="LR743504">
    <property type="protein sequence ID" value="CAA2101786.1"/>
    <property type="molecule type" value="Genomic_DNA"/>
</dbReference>
<name>A0A679IR15_9HYPH</name>
<sequence length="205" mass="21902">MSDATETTWRPRSAWAGIAPVGRHGRPGGEPGLTLTLRDEFGLATLIAVKGRTDALQQVLDERFGWSLPDKGTASLTGERGLVWSGPDQWLVLFESRAEMAGLGGALQGIAAVTDQSDARAIVRVSGRDARAFLAKGLAIDLHPRAFEPGHVAVTALAHMGAQVWQRDASPTYDLAVARSFAGSVWSWLSHAADEFGYDVRKAAP</sequence>
<organism evidence="1">
    <name type="scientific">Methylobacterium bullatum</name>
    <dbReference type="NCBI Taxonomy" id="570505"/>
    <lineage>
        <taxon>Bacteria</taxon>
        <taxon>Pseudomonadati</taxon>
        <taxon>Pseudomonadota</taxon>
        <taxon>Alphaproteobacteria</taxon>
        <taxon>Hyphomicrobiales</taxon>
        <taxon>Methylobacteriaceae</taxon>
        <taxon>Methylobacterium</taxon>
    </lineage>
</organism>
<dbReference type="InterPro" id="IPR027266">
    <property type="entry name" value="TrmE/GcvT-like"/>
</dbReference>
<dbReference type="Pfam" id="PF04268">
    <property type="entry name" value="SoxG"/>
    <property type="match status" value="1"/>
</dbReference>
<dbReference type="EC" id="1.5.3.1" evidence="1"/>
<dbReference type="InterPro" id="IPR007375">
    <property type="entry name" value="SoxG"/>
</dbReference>
<dbReference type="SUPFAM" id="SSF103025">
    <property type="entry name" value="Folate-binding domain"/>
    <property type="match status" value="1"/>
</dbReference>
<reference evidence="1" key="1">
    <citation type="submission" date="2019-12" db="EMBL/GenBank/DDBJ databases">
        <authorList>
            <person name="Cremers G."/>
        </authorList>
    </citation>
    <scope>NUCLEOTIDE SEQUENCE</scope>
    <source>
        <strain evidence="1">Mbul1</strain>
    </source>
</reference>
<dbReference type="Gene3D" id="3.30.1360.120">
    <property type="entry name" value="Probable tRNA modification gtpase trme, domain 1"/>
    <property type="match status" value="1"/>
</dbReference>
<dbReference type="AlphaFoldDB" id="A0A679IR15"/>
<dbReference type="Gene3D" id="3.30.70.1520">
    <property type="entry name" value="Heterotetrameric sarcosine oxidase"/>
    <property type="match status" value="1"/>
</dbReference>
<protein>
    <submittedName>
        <fullName evidence="1">Sarcosine oxidase subunit gamma</fullName>
        <ecNumber evidence="1">1.5.3.1</ecNumber>
    </submittedName>
</protein>
<keyword evidence="1" id="KW-0560">Oxidoreductase</keyword>
<gene>
    <name evidence="1" type="primary">soxG</name>
    <name evidence="1" type="ORF">MBUL_01353</name>
</gene>
<proteinExistence type="predicted"/>
<accession>A0A679IR15</accession>